<name>A0ABU5V405_9GAMM</name>
<proteinExistence type="predicted"/>
<keyword evidence="4 7" id="KW-0812">Transmembrane</keyword>
<dbReference type="Pfam" id="PF00375">
    <property type="entry name" value="SDF"/>
    <property type="match status" value="1"/>
</dbReference>
<keyword evidence="9" id="KW-1185">Reference proteome</keyword>
<comment type="subcellular location">
    <subcellularLocation>
        <location evidence="1">Cell membrane</location>
        <topology evidence="1">Multi-pass membrane protein</topology>
    </subcellularLocation>
</comment>
<evidence type="ECO:0000256" key="1">
    <source>
        <dbReference type="ARBA" id="ARBA00004651"/>
    </source>
</evidence>
<feature type="transmembrane region" description="Helical" evidence="7">
    <location>
        <begin position="88"/>
        <end position="111"/>
    </location>
</feature>
<evidence type="ECO:0000256" key="5">
    <source>
        <dbReference type="ARBA" id="ARBA00022989"/>
    </source>
</evidence>
<keyword evidence="6 7" id="KW-0472">Membrane</keyword>
<evidence type="ECO:0000256" key="2">
    <source>
        <dbReference type="ARBA" id="ARBA00022448"/>
    </source>
</evidence>
<dbReference type="PANTHER" id="PTHR42865:SF7">
    <property type="entry name" value="PROTON_GLUTAMATE-ASPARTATE SYMPORTER"/>
    <property type="match status" value="1"/>
</dbReference>
<evidence type="ECO:0000256" key="3">
    <source>
        <dbReference type="ARBA" id="ARBA00022475"/>
    </source>
</evidence>
<evidence type="ECO:0000256" key="4">
    <source>
        <dbReference type="ARBA" id="ARBA00022692"/>
    </source>
</evidence>
<dbReference type="InterPro" id="IPR001991">
    <property type="entry name" value="Na-dicarboxylate_symporter"/>
</dbReference>
<dbReference type="RefSeq" id="WP_323438608.1">
    <property type="nucleotide sequence ID" value="NZ_JAYFUH010000107.1"/>
</dbReference>
<evidence type="ECO:0000256" key="6">
    <source>
        <dbReference type="ARBA" id="ARBA00023136"/>
    </source>
</evidence>
<keyword evidence="5 7" id="KW-1133">Transmembrane helix</keyword>
<feature type="transmembrane region" description="Helical" evidence="7">
    <location>
        <begin position="152"/>
        <end position="175"/>
    </location>
</feature>
<sequence>MSTPARRFTVSAPVKVLIALAIAAIVGLSLARYDPALALKVADVARPIGRLWLNALQMTVVPLVTALVIVGVNTASNAAASGRTARNAIIVFLVLLVGSAAFSALVTPALLDLVPRDAETIRTFREALRSPATAATPPSAAQWISGLIPSNALAAAASASMLPLVVFAMFFGFALSRQEAGRRERLLDLIRTVSDTMISIVRWVLWAAPVGVFALVLVVCAEVGMSVLGVIGYYIVLMCVIYILITLLLYVVARFAAGEPLRRFAAALVPVQVIAGSTQSSLASLPAMIDSARNRLGYPPALTALVLPMAVSLFRITSPAQYIAVASFIAWLYGFEIHASQYAVAVLLAAVISMGSTGLPGQANFMTNNLPITQSMGLPVEPLGVLLAVDTIPDVFCTIGNATGGVTATGIVARHTAPHPEPGPGPEPTEPG</sequence>
<feature type="transmembrane region" description="Helical" evidence="7">
    <location>
        <begin position="203"/>
        <end position="225"/>
    </location>
</feature>
<dbReference type="Gene3D" id="1.10.3860.10">
    <property type="entry name" value="Sodium:dicarboxylate symporter"/>
    <property type="match status" value="1"/>
</dbReference>
<dbReference type="SUPFAM" id="SSF118215">
    <property type="entry name" value="Proton glutamate symport protein"/>
    <property type="match status" value="1"/>
</dbReference>
<organism evidence="8 9">
    <name type="scientific">Stenotrophomonas capsici</name>
    <dbReference type="NCBI Taxonomy" id="3110230"/>
    <lineage>
        <taxon>Bacteria</taxon>
        <taxon>Pseudomonadati</taxon>
        <taxon>Pseudomonadota</taxon>
        <taxon>Gammaproteobacteria</taxon>
        <taxon>Lysobacterales</taxon>
        <taxon>Lysobacteraceae</taxon>
        <taxon>Stenotrophomonas</taxon>
    </lineage>
</organism>
<dbReference type="InterPro" id="IPR036458">
    <property type="entry name" value="Na:dicarbo_symporter_sf"/>
</dbReference>
<reference evidence="8 9" key="1">
    <citation type="submission" date="2023-12" db="EMBL/GenBank/DDBJ databases">
        <title>Stenotrophomonas guangdongensis sp. nov., isolated from wilted pepper plants (Capsicum annuum).</title>
        <authorList>
            <person name="Qiu M."/>
            <person name="Li Y."/>
            <person name="Liu Q."/>
            <person name="Zhang X."/>
            <person name="Huang Y."/>
            <person name="Guo R."/>
            <person name="Hu M."/>
            <person name="Zhou J."/>
            <person name="Zhou X."/>
        </authorList>
    </citation>
    <scope>NUCLEOTIDE SEQUENCE [LARGE SCALE GENOMIC DNA]</scope>
    <source>
        <strain evidence="8 9">MH1</strain>
    </source>
</reference>
<evidence type="ECO:0000313" key="9">
    <source>
        <dbReference type="Proteomes" id="UP001301653"/>
    </source>
</evidence>
<protein>
    <submittedName>
        <fullName evidence="8">Cation:dicarboxylase symporter family transporter</fullName>
    </submittedName>
</protein>
<dbReference type="EMBL" id="JAYFUH010000107">
    <property type="protein sequence ID" value="MEA5667697.1"/>
    <property type="molecule type" value="Genomic_DNA"/>
</dbReference>
<feature type="transmembrane region" description="Helical" evidence="7">
    <location>
        <begin position="309"/>
        <end position="335"/>
    </location>
</feature>
<keyword evidence="2" id="KW-0813">Transport</keyword>
<evidence type="ECO:0000256" key="7">
    <source>
        <dbReference type="SAM" id="Phobius"/>
    </source>
</evidence>
<keyword evidence="3" id="KW-1003">Cell membrane</keyword>
<gene>
    <name evidence="8" type="ORF">VA603_09160</name>
</gene>
<comment type="caution">
    <text evidence="8">The sequence shown here is derived from an EMBL/GenBank/DDBJ whole genome shotgun (WGS) entry which is preliminary data.</text>
</comment>
<feature type="transmembrane region" description="Helical" evidence="7">
    <location>
        <begin position="342"/>
        <end position="361"/>
    </location>
</feature>
<feature type="transmembrane region" description="Helical" evidence="7">
    <location>
        <begin position="55"/>
        <end position="76"/>
    </location>
</feature>
<dbReference type="Proteomes" id="UP001301653">
    <property type="component" value="Unassembled WGS sequence"/>
</dbReference>
<accession>A0ABU5V405</accession>
<dbReference type="PRINTS" id="PR00173">
    <property type="entry name" value="EDTRNSPORT"/>
</dbReference>
<feature type="transmembrane region" description="Helical" evidence="7">
    <location>
        <begin position="231"/>
        <end position="252"/>
    </location>
</feature>
<evidence type="ECO:0000313" key="8">
    <source>
        <dbReference type="EMBL" id="MEA5667697.1"/>
    </source>
</evidence>
<dbReference type="PANTHER" id="PTHR42865">
    <property type="entry name" value="PROTON/GLUTAMATE-ASPARTATE SYMPORTER"/>
    <property type="match status" value="1"/>
</dbReference>